<comment type="caution">
    <text evidence="2">The sequence shown here is derived from an EMBL/GenBank/DDBJ whole genome shotgun (WGS) entry which is preliminary data.</text>
</comment>
<feature type="compositionally biased region" description="Low complexity" evidence="1">
    <location>
        <begin position="26"/>
        <end position="35"/>
    </location>
</feature>
<dbReference type="Proteomes" id="UP001151081">
    <property type="component" value="Unassembled WGS sequence"/>
</dbReference>
<sequence length="854" mass="84895">MRRHFFLLSMVLGGFCLHCGGGGDAPSSSSSSSSSGGSGGAGGSGGVGGSGGSGASGGAGGAGGGAGGGETFLPLDPSFGAAGLATTAGSQPNRDIVYASTRQPDGKTLVAGGTSDTSYGEGFLFRANADGTLDKSFGDGGKVLATTRSRAAFHGVVVAPNGDVLAAGLASPQISLNLTRVLVARFDATGKPVASFGEGGLVLGASGTAFSIALQPDGKIVVAGLLLPPFQQPGYLVQRFLPDGSVDMAFGNAGIVEIPFEDGSFASAVALTNEGKIVICGMPGDGSGTTLVRLLPDGALDPSFDEDGILMTSLLDLYDDANWTSPLSGSICGVAPDGKILVAGGSPLATSVLRLDSSGKPDTTFGGGDALASLAIADGGSAWAESLRILPDGSVLVAFRTDDGPYAVAHFSADGTLDTNYGTAGLAKFPTMGAVREITLAPDGSVVGAARSSFSNIGTTLAQLTPSGAQDTTYGQGGISTLQSGATRDVAFSVKLAADGKIVSAGTMGAQTVATNAMITRHLSDGTPDAGFGAGGVVLLDKVSPAVDLALQPDGKTLVMGAAFGTSSYGVARLDASGAPDTSFGVNGTVNLPESMATAITLGVDGEGRVVVGGIGMGSPYGIPSFARLLATGALDTTFDGDGAVTLPATLGQVHDLVALDDGTIVATGWKDYTSSFVVRLLPSGALDPSFGDGGVTTVQNASALNRLSRETNGGFLVAGIFIVPGALDGFEIGIARIDDKGVRDMTFGENGLVKRSVEGVVTSDVPAVIPLPDGGFYVATTAVLDRETMVVFKYLPDGKPDPSFGNAGRALVSAPGPWGAYDGLLQPDGKLVLAGRGFSPKSGTDFGLVRIAP</sequence>
<evidence type="ECO:0008006" key="4">
    <source>
        <dbReference type="Google" id="ProtNLM"/>
    </source>
</evidence>
<dbReference type="SUPFAM" id="SSF101898">
    <property type="entry name" value="NHL repeat"/>
    <property type="match status" value="1"/>
</dbReference>
<dbReference type="AlphaFoldDB" id="A0A9X4APU0"/>
<dbReference type="Gene3D" id="2.80.10.50">
    <property type="match status" value="5"/>
</dbReference>
<feature type="region of interest" description="Disordered" evidence="1">
    <location>
        <begin position="26"/>
        <end position="63"/>
    </location>
</feature>
<feature type="compositionally biased region" description="Gly residues" evidence="1">
    <location>
        <begin position="36"/>
        <end position="63"/>
    </location>
</feature>
<protein>
    <recommendedName>
        <fullName evidence="4">Delta-60 repeat protein</fullName>
    </recommendedName>
</protein>
<dbReference type="Pfam" id="PF17164">
    <property type="entry name" value="DUF5122"/>
    <property type="match status" value="7"/>
</dbReference>
<dbReference type="EMBL" id="JAGTJJ010000002">
    <property type="protein sequence ID" value="MDC3980378.1"/>
    <property type="molecule type" value="Genomic_DNA"/>
</dbReference>
<dbReference type="SUPFAM" id="SSF50969">
    <property type="entry name" value="YVTN repeat-like/Quinoprotein amine dehydrogenase"/>
    <property type="match status" value="1"/>
</dbReference>
<dbReference type="InterPro" id="IPR011044">
    <property type="entry name" value="Quino_amine_DH_bsu"/>
</dbReference>
<dbReference type="NCBIfam" id="TIGR02608">
    <property type="entry name" value="delta_60_rpt"/>
    <property type="match status" value="13"/>
</dbReference>
<proteinExistence type="predicted"/>
<organism evidence="2 3">
    <name type="scientific">Polyangium jinanense</name>
    <dbReference type="NCBI Taxonomy" id="2829994"/>
    <lineage>
        <taxon>Bacteria</taxon>
        <taxon>Pseudomonadati</taxon>
        <taxon>Myxococcota</taxon>
        <taxon>Polyangia</taxon>
        <taxon>Polyangiales</taxon>
        <taxon>Polyangiaceae</taxon>
        <taxon>Polyangium</taxon>
    </lineage>
</organism>
<gene>
    <name evidence="2" type="ORF">KEG57_07735</name>
</gene>
<dbReference type="RefSeq" id="WP_272417414.1">
    <property type="nucleotide sequence ID" value="NZ_JAGTJJ010000002.1"/>
</dbReference>
<evidence type="ECO:0000313" key="3">
    <source>
        <dbReference type="Proteomes" id="UP001151081"/>
    </source>
</evidence>
<evidence type="ECO:0000256" key="1">
    <source>
        <dbReference type="SAM" id="MobiDB-lite"/>
    </source>
</evidence>
<evidence type="ECO:0000313" key="2">
    <source>
        <dbReference type="EMBL" id="MDC3980378.1"/>
    </source>
</evidence>
<reference evidence="2 3" key="1">
    <citation type="submission" date="2021-04" db="EMBL/GenBank/DDBJ databases">
        <title>Genome analysis of Polyangium sp.</title>
        <authorList>
            <person name="Li Y."/>
            <person name="Wang J."/>
        </authorList>
    </citation>
    <scope>NUCLEOTIDE SEQUENCE [LARGE SCALE GENOMIC DNA]</scope>
    <source>
        <strain evidence="2 3">SDU14</strain>
    </source>
</reference>
<accession>A0A9X4APU0</accession>
<keyword evidence="3" id="KW-1185">Reference proteome</keyword>
<dbReference type="InterPro" id="IPR013431">
    <property type="entry name" value="Delta_60_rpt"/>
</dbReference>
<name>A0A9X4APU0_9BACT</name>